<evidence type="ECO:0000313" key="5">
    <source>
        <dbReference type="Proteomes" id="UP000319852"/>
    </source>
</evidence>
<dbReference type="OrthoDB" id="9770043at2"/>
<dbReference type="Pfam" id="PF07589">
    <property type="entry name" value="PEP-CTERM"/>
    <property type="match status" value="1"/>
</dbReference>
<name>A0A517MXG4_9BACT</name>
<keyword evidence="5" id="KW-1185">Reference proteome</keyword>
<feature type="domain" description="Ice-binding protein C-terminal" evidence="2">
    <location>
        <begin position="815"/>
        <end position="837"/>
    </location>
</feature>
<evidence type="ECO:0000256" key="1">
    <source>
        <dbReference type="SAM" id="SignalP"/>
    </source>
</evidence>
<dbReference type="PANTHER" id="PTHR19328">
    <property type="entry name" value="HEDGEHOG-INTERACTING PROTEIN"/>
    <property type="match status" value="1"/>
</dbReference>
<dbReference type="InterPro" id="IPR013424">
    <property type="entry name" value="Ice-binding_C"/>
</dbReference>
<dbReference type="Pfam" id="PF07995">
    <property type="entry name" value="GSDH"/>
    <property type="match status" value="1"/>
</dbReference>
<protein>
    <submittedName>
        <fullName evidence="4">Quinoprotein glucose dehydrogenase B</fullName>
        <ecNumber evidence="4">1.1.5.2</ecNumber>
    </submittedName>
</protein>
<keyword evidence="1" id="KW-0732">Signal</keyword>
<dbReference type="PROSITE" id="PS00018">
    <property type="entry name" value="EF_HAND_1"/>
    <property type="match status" value="1"/>
</dbReference>
<dbReference type="AlphaFoldDB" id="A0A517MXG4"/>
<reference evidence="4 5" key="1">
    <citation type="submission" date="2019-02" db="EMBL/GenBank/DDBJ databases">
        <title>Deep-cultivation of Planctomycetes and their phenomic and genomic characterization uncovers novel biology.</title>
        <authorList>
            <person name="Wiegand S."/>
            <person name="Jogler M."/>
            <person name="Boedeker C."/>
            <person name="Pinto D."/>
            <person name="Vollmers J."/>
            <person name="Rivas-Marin E."/>
            <person name="Kohn T."/>
            <person name="Peeters S.H."/>
            <person name="Heuer A."/>
            <person name="Rast P."/>
            <person name="Oberbeckmann S."/>
            <person name="Bunk B."/>
            <person name="Jeske O."/>
            <person name="Meyerdierks A."/>
            <person name="Storesund J.E."/>
            <person name="Kallscheuer N."/>
            <person name="Luecker S."/>
            <person name="Lage O.M."/>
            <person name="Pohl T."/>
            <person name="Merkel B.J."/>
            <person name="Hornburger P."/>
            <person name="Mueller R.-W."/>
            <person name="Bruemmer F."/>
            <person name="Labrenz M."/>
            <person name="Spormann A.M."/>
            <person name="Op den Camp H."/>
            <person name="Overmann J."/>
            <person name="Amann R."/>
            <person name="Jetten M.S.M."/>
            <person name="Mascher T."/>
            <person name="Medema M.H."/>
            <person name="Devos D.P."/>
            <person name="Kaster A.-K."/>
            <person name="Ovreas L."/>
            <person name="Rohde M."/>
            <person name="Galperin M.Y."/>
            <person name="Jogler C."/>
        </authorList>
    </citation>
    <scope>NUCLEOTIDE SEQUENCE [LARGE SCALE GENOMIC DNA]</scope>
    <source>
        <strain evidence="4 5">HG15A2</strain>
    </source>
</reference>
<evidence type="ECO:0000259" key="3">
    <source>
        <dbReference type="Pfam" id="PF07995"/>
    </source>
</evidence>
<feature type="domain" description="Glucose/Sorbosone dehydrogenase" evidence="3">
    <location>
        <begin position="113"/>
        <end position="337"/>
    </location>
</feature>
<feature type="chain" id="PRO_5022231872" evidence="1">
    <location>
        <begin position="26"/>
        <end position="837"/>
    </location>
</feature>
<accession>A0A517MXG4</accession>
<dbReference type="SUPFAM" id="SSF50952">
    <property type="entry name" value="Soluble quinoprotein glucose dehydrogenase"/>
    <property type="match status" value="1"/>
</dbReference>
<dbReference type="InterPro" id="IPR011042">
    <property type="entry name" value="6-blade_b-propeller_TolB-like"/>
</dbReference>
<dbReference type="GO" id="GO:0008876">
    <property type="term" value="F:quinoprotein glucose dehydrogenase activity"/>
    <property type="evidence" value="ECO:0007669"/>
    <property type="project" value="UniProtKB-EC"/>
</dbReference>
<evidence type="ECO:0000313" key="4">
    <source>
        <dbReference type="EMBL" id="QDS99574.1"/>
    </source>
</evidence>
<dbReference type="EC" id="1.1.5.2" evidence="4"/>
<keyword evidence="4" id="KW-0560">Oxidoreductase</keyword>
<dbReference type="NCBIfam" id="TIGR02595">
    <property type="entry name" value="PEP_CTERM"/>
    <property type="match status" value="1"/>
</dbReference>
<dbReference type="InterPro" id="IPR012938">
    <property type="entry name" value="Glc/Sorbosone_DH"/>
</dbReference>
<dbReference type="EMBL" id="CP036263">
    <property type="protein sequence ID" value="QDS99574.1"/>
    <property type="molecule type" value="Genomic_DNA"/>
</dbReference>
<dbReference type="InterPro" id="IPR018247">
    <property type="entry name" value="EF_Hand_1_Ca_BS"/>
</dbReference>
<dbReference type="KEGG" id="amob:HG15A2_28990"/>
<dbReference type="PANTHER" id="PTHR19328:SF75">
    <property type="entry name" value="ALDOSE SUGAR DEHYDROGENASE YLII"/>
    <property type="match status" value="1"/>
</dbReference>
<dbReference type="Proteomes" id="UP000319852">
    <property type="component" value="Chromosome"/>
</dbReference>
<sequence precursor="true">MNMKYSIHCLTLVAALVAASQSAFGQTDPLPPPHDARDYSGGTLHLKMYADPGSDTRLNSMASQPTNTGNNNAFLVTQEGHVYEIADNGSGQGTSTVWFDYDDAIAQAVGNTNGYERSGSGGQNGLQGIAFHPEFAINGKFYTSTMVSNSSNVGGFNYLGTNFNNTNPDGVVAEWTYSSASGEVDPSSYRELFRTQLPENDHPLKLPQFDPFAQPGDENYGLLFITHGDGDSQNQGGVTDGRAQDLENALGKSLRINPLEDTVNNTPYSVPATNPFVGTPNALGEIWTSGHRNPHTFSFAQDAQGESRIIVGEISFERIEEINLLQPGGDYGWNDREGTFVSNSDRSVSPLPSNDAALNDYVYPAAQYDHLFEDTGSGDAVAGGFVVDIGAVDVGEVALDGQYVFADFSTSNGYVYHTGFVDMLNAKTQLEDGDAPSELTQAMISRLELTLDEDGDGDVDVSGGSLQDIFAGRLPGNGRTDVRFGLGPRGELFMTSKQTGEVYLVTNAESPDSLPPAEVNLALQVNRRTGATSIINPATGESVELDGYLITSADNTLDPAAWTSLTDASEPGWTEANPGANSLGELNLDGSSTLAVDASIDLGAIYDFTPTAFAEEGPGVIFEYHVPDGLSGEGETRFGQVQFVGPLNNVVLLVDPDTGEVALQNQSLFDLEIDGYLITSESGSLDPSSWDSLEDNVGNGWTESNPGDKHIGELIFDGSFDLEAEGLAMSLGSIFDFDGIVQDLELEFHLAGGDTIAGIVQYGAFSLTPGDFNGDGAVDSADFLVWQRNGLSASELSDWQSNYGQSASQAAANTAVPEPSASVLLLLGTVGFACRRR</sequence>
<organism evidence="4 5">
    <name type="scientific">Adhaeretor mobilis</name>
    <dbReference type="NCBI Taxonomy" id="1930276"/>
    <lineage>
        <taxon>Bacteria</taxon>
        <taxon>Pseudomonadati</taxon>
        <taxon>Planctomycetota</taxon>
        <taxon>Planctomycetia</taxon>
        <taxon>Pirellulales</taxon>
        <taxon>Lacipirellulaceae</taxon>
        <taxon>Adhaeretor</taxon>
    </lineage>
</organism>
<dbReference type="InterPro" id="IPR011041">
    <property type="entry name" value="Quinoprot_gluc/sorb_DH_b-prop"/>
</dbReference>
<gene>
    <name evidence="4" type="primary">gdhB_1</name>
    <name evidence="4" type="ORF">HG15A2_28990</name>
</gene>
<feature type="signal peptide" evidence="1">
    <location>
        <begin position="1"/>
        <end position="25"/>
    </location>
</feature>
<proteinExistence type="predicted"/>
<evidence type="ECO:0000259" key="2">
    <source>
        <dbReference type="Pfam" id="PF07589"/>
    </source>
</evidence>
<dbReference type="Gene3D" id="2.120.10.30">
    <property type="entry name" value="TolB, C-terminal domain"/>
    <property type="match status" value="1"/>
</dbReference>